<sequence>EEKVLVSRLDFEQKERDKNEKIKNVELAKHDDLIERIIANVKQTEVHNKMEVDINIKNKTEVVGKTINESNKIEDISSSIWASALKSSQR</sequence>
<accession>A0ABN7XE22</accession>
<organism evidence="1 2">
    <name type="scientific">Gigaspora margarita</name>
    <dbReference type="NCBI Taxonomy" id="4874"/>
    <lineage>
        <taxon>Eukaryota</taxon>
        <taxon>Fungi</taxon>
        <taxon>Fungi incertae sedis</taxon>
        <taxon>Mucoromycota</taxon>
        <taxon>Glomeromycotina</taxon>
        <taxon>Glomeromycetes</taxon>
        <taxon>Diversisporales</taxon>
        <taxon>Gigasporaceae</taxon>
        <taxon>Gigaspora</taxon>
    </lineage>
</organism>
<proteinExistence type="predicted"/>
<feature type="non-terminal residue" evidence="1">
    <location>
        <position position="1"/>
    </location>
</feature>
<evidence type="ECO:0000313" key="1">
    <source>
        <dbReference type="EMBL" id="CAG8852122.1"/>
    </source>
</evidence>
<name>A0ABN7XE22_GIGMA</name>
<gene>
    <name evidence="1" type="ORF">GMARGA_LOCUS41075</name>
</gene>
<evidence type="ECO:0000313" key="2">
    <source>
        <dbReference type="Proteomes" id="UP000789901"/>
    </source>
</evidence>
<reference evidence="1 2" key="1">
    <citation type="submission" date="2021-06" db="EMBL/GenBank/DDBJ databases">
        <authorList>
            <person name="Kallberg Y."/>
            <person name="Tangrot J."/>
            <person name="Rosling A."/>
        </authorList>
    </citation>
    <scope>NUCLEOTIDE SEQUENCE [LARGE SCALE GENOMIC DNA]</scope>
    <source>
        <strain evidence="1 2">120-4 pot B 10/14</strain>
    </source>
</reference>
<comment type="caution">
    <text evidence="1">The sequence shown here is derived from an EMBL/GenBank/DDBJ whole genome shotgun (WGS) entry which is preliminary data.</text>
</comment>
<protein>
    <submittedName>
        <fullName evidence="1">9524_t:CDS:1</fullName>
    </submittedName>
</protein>
<dbReference type="Proteomes" id="UP000789901">
    <property type="component" value="Unassembled WGS sequence"/>
</dbReference>
<keyword evidence="2" id="KW-1185">Reference proteome</keyword>
<dbReference type="EMBL" id="CAJVQB010109869">
    <property type="protein sequence ID" value="CAG8852122.1"/>
    <property type="molecule type" value="Genomic_DNA"/>
</dbReference>